<dbReference type="InterPro" id="IPR027640">
    <property type="entry name" value="Kinesin-like_fam"/>
</dbReference>
<dbReference type="PROSITE" id="PS50067">
    <property type="entry name" value="KINESIN_MOTOR_2"/>
    <property type="match status" value="1"/>
</dbReference>
<feature type="coiled-coil region" evidence="11">
    <location>
        <begin position="546"/>
        <end position="824"/>
    </location>
</feature>
<dbReference type="GO" id="GO:0032991">
    <property type="term" value="C:protein-containing complex"/>
    <property type="evidence" value="ECO:0007669"/>
    <property type="project" value="UniProtKB-ARBA"/>
</dbReference>
<comment type="subcellular location">
    <subcellularLocation>
        <location evidence="1">Cytoplasm</location>
        <location evidence="1">Cytoskeleton</location>
    </subcellularLocation>
</comment>
<evidence type="ECO:0000256" key="3">
    <source>
        <dbReference type="ARBA" id="ARBA00022701"/>
    </source>
</evidence>
<dbReference type="SMART" id="SM00129">
    <property type="entry name" value="KISc"/>
    <property type="match status" value="1"/>
</dbReference>
<evidence type="ECO:0000256" key="10">
    <source>
        <dbReference type="RuleBase" id="RU000394"/>
    </source>
</evidence>
<keyword evidence="14" id="KW-1185">Reference proteome</keyword>
<comment type="similarity">
    <text evidence="9 10">Belongs to the TRAFAC class myosin-kinesin ATPase superfamily. Kinesin family.</text>
</comment>
<evidence type="ECO:0000256" key="9">
    <source>
        <dbReference type="PROSITE-ProRule" id="PRU00283"/>
    </source>
</evidence>
<dbReference type="Gene3D" id="6.10.250.1590">
    <property type="match status" value="1"/>
</dbReference>
<evidence type="ECO:0000259" key="12">
    <source>
        <dbReference type="PROSITE" id="PS50067"/>
    </source>
</evidence>
<dbReference type="InterPro" id="IPR019821">
    <property type="entry name" value="Kinesin_motor_CS"/>
</dbReference>
<dbReference type="GO" id="GO:0005524">
    <property type="term" value="F:ATP binding"/>
    <property type="evidence" value="ECO:0007669"/>
    <property type="project" value="UniProtKB-KW"/>
</dbReference>
<keyword evidence="3 10" id="KW-0493">Microtubule</keyword>
<evidence type="ECO:0000256" key="11">
    <source>
        <dbReference type="SAM" id="Coils"/>
    </source>
</evidence>
<keyword evidence="6 11" id="KW-0175">Coiled coil</keyword>
<keyword evidence="7 10" id="KW-0505">Motor protein</keyword>
<dbReference type="PRINTS" id="PR00380">
    <property type="entry name" value="KINESINHEAVY"/>
</dbReference>
<keyword evidence="2" id="KW-0963">Cytoplasm</keyword>
<dbReference type="FunFam" id="3.40.850.10:FF:000067">
    <property type="entry name" value="Kinesin-like protein"/>
    <property type="match status" value="1"/>
</dbReference>
<dbReference type="GO" id="GO:0008017">
    <property type="term" value="F:microtubule binding"/>
    <property type="evidence" value="ECO:0007669"/>
    <property type="project" value="InterPro"/>
</dbReference>
<dbReference type="GO" id="GO:0007097">
    <property type="term" value="P:nuclear migration"/>
    <property type="evidence" value="ECO:0007669"/>
    <property type="project" value="UniProtKB-ARBA"/>
</dbReference>
<dbReference type="GO" id="GO:0030951">
    <property type="term" value="P:establishment or maintenance of microtubule cytoskeleton polarity"/>
    <property type="evidence" value="ECO:0007669"/>
    <property type="project" value="UniProtKB-ARBA"/>
</dbReference>
<dbReference type="Gene3D" id="3.40.850.10">
    <property type="entry name" value="Kinesin motor domain"/>
    <property type="match status" value="1"/>
</dbReference>
<dbReference type="SUPFAM" id="SSF52540">
    <property type="entry name" value="P-loop containing nucleoside triphosphate hydrolases"/>
    <property type="match status" value="1"/>
</dbReference>
<evidence type="ECO:0000256" key="2">
    <source>
        <dbReference type="ARBA" id="ARBA00022490"/>
    </source>
</evidence>
<dbReference type="GO" id="GO:1904115">
    <property type="term" value="C:axon cytoplasm"/>
    <property type="evidence" value="ECO:0007669"/>
    <property type="project" value="GOC"/>
</dbReference>
<reference evidence="13" key="2">
    <citation type="submission" date="2025-09" db="UniProtKB">
        <authorList>
            <consortium name="Ensembl"/>
        </authorList>
    </citation>
    <scope>IDENTIFICATION</scope>
</reference>
<dbReference type="InterPro" id="IPR027417">
    <property type="entry name" value="P-loop_NTPase"/>
</dbReference>
<dbReference type="InterPro" id="IPR059182">
    <property type="entry name" value="Khc_C"/>
</dbReference>
<keyword evidence="8" id="KW-0206">Cytoskeleton</keyword>
<evidence type="ECO:0000256" key="6">
    <source>
        <dbReference type="ARBA" id="ARBA00023054"/>
    </source>
</evidence>
<dbReference type="Proteomes" id="UP000261480">
    <property type="component" value="Unplaced"/>
</dbReference>
<dbReference type="GO" id="GO:0005874">
    <property type="term" value="C:microtubule"/>
    <property type="evidence" value="ECO:0007669"/>
    <property type="project" value="UniProtKB-KW"/>
</dbReference>
<dbReference type="GO" id="GO:0048489">
    <property type="term" value="P:synaptic vesicle transport"/>
    <property type="evidence" value="ECO:0007669"/>
    <property type="project" value="UniProtKB-ARBA"/>
</dbReference>
<evidence type="ECO:0000313" key="14">
    <source>
        <dbReference type="Proteomes" id="UP000261480"/>
    </source>
</evidence>
<evidence type="ECO:0000313" key="13">
    <source>
        <dbReference type="Ensembl" id="ENSPMEP00000002128.1"/>
    </source>
</evidence>
<evidence type="ECO:0000256" key="1">
    <source>
        <dbReference type="ARBA" id="ARBA00004245"/>
    </source>
</evidence>
<sequence>MADPGECSIKVVCRFRPLNSAEVARGDKYIPKFIGDDCVQIYLVDVTLAAITTQSLCGSRILPSFLTFFFQYFPPKGKLHDPEMMGIIPRIVQDIFNYIYSMDENSEFHIKVSYFEIYLDKIRDLLDVTKTNLSVHEDKNRVPFVKGCTERFVCSPDEVMDAIDEGKNNRHVAVTNMNEHSSRSHSIFLINIKQENTQTEQKLTGKLYLVDLAGSEKVGKTGAEGTVLDEAKMINKSLSSLGNVISALAEGSVRHYVPYRDSKMTRILQDSLGGNCRTTMVICCSPSAFNDAETRSTLLFGQRAKTIKNTVSLNVELTAEQWKKKWEKEKEKNKTLRTTITWLETELNRWRKGEGQQLQNTVLLRDDEINQQSQEVEKLKQQLLDQEELLESSRSDHNTLQTELNRLLAENEASKEEVKEVLQALEELAVNYDQKSQEVEDKTKEFEALMLPGTLFLTLTVTLQKLKEMTNHQKKRVTEMMSCLLKDLAEIGIAVGSNDMKESSGLIDEEFTVARLYISKMKAEVKTMVKRSKQLESSQAERSQKLEETESDLTACKLRVSQYEAKIKSLTDSLQNVEHKKRQLEENVDLLNDEIVRIRAEEKVNAMEKENEIQSANEVKEAVEKQIQSHREAHQKQISSLRDELDSKEKLITELSNQEIVLEQERLKVEHEKLKAADQEKSRQLQELTLLQDRQEQARQDLKGLEETVARELQTLHSLRRLFVQDLSRRVRKVELDMDDSETCAAQKQKISFLESNLEQLTKVHKQLVRDNASLRCEIPKMEKRLRATATRVQALEAALKEAKESAAREKKRYEEEMERIKDTVKPKNMGRRASAVIVKPIRPGQLPGASPLIGINRALLLQNSQSDTIGEDNDRYQNISSSITLFLC</sequence>
<dbReference type="InterPro" id="IPR036961">
    <property type="entry name" value="Kinesin_motor_dom_sf"/>
</dbReference>
<dbReference type="Ensembl" id="ENSPMET00000013040.1">
    <property type="protein sequence ID" value="ENSPMEP00000002128.1"/>
    <property type="gene ID" value="ENSPMEG00000004475.1"/>
</dbReference>
<organism evidence="13 14">
    <name type="scientific">Poecilia mexicana</name>
    <dbReference type="NCBI Taxonomy" id="48701"/>
    <lineage>
        <taxon>Eukaryota</taxon>
        <taxon>Metazoa</taxon>
        <taxon>Chordata</taxon>
        <taxon>Craniata</taxon>
        <taxon>Vertebrata</taxon>
        <taxon>Euteleostomi</taxon>
        <taxon>Actinopterygii</taxon>
        <taxon>Neopterygii</taxon>
        <taxon>Teleostei</taxon>
        <taxon>Neoteleostei</taxon>
        <taxon>Acanthomorphata</taxon>
        <taxon>Ovalentaria</taxon>
        <taxon>Atherinomorphae</taxon>
        <taxon>Cyprinodontiformes</taxon>
        <taxon>Poeciliidae</taxon>
        <taxon>Poeciliinae</taxon>
        <taxon>Poecilia</taxon>
    </lineage>
</organism>
<dbReference type="PANTHER" id="PTHR47968:SF68">
    <property type="entry name" value="KINESIN-LIKE PROTEIN"/>
    <property type="match status" value="1"/>
</dbReference>
<protein>
    <recommendedName>
        <fullName evidence="10">Kinesin-like protein</fullName>
    </recommendedName>
</protein>
<dbReference type="CDD" id="cd23649">
    <property type="entry name" value="Khc_CBD_cc"/>
    <property type="match status" value="1"/>
</dbReference>
<dbReference type="GO" id="GO:0003777">
    <property type="term" value="F:microtubule motor activity"/>
    <property type="evidence" value="ECO:0007669"/>
    <property type="project" value="InterPro"/>
</dbReference>
<reference evidence="13" key="1">
    <citation type="submission" date="2025-08" db="UniProtKB">
        <authorList>
            <consortium name="Ensembl"/>
        </authorList>
    </citation>
    <scope>IDENTIFICATION</scope>
</reference>
<dbReference type="PANTHER" id="PTHR47968">
    <property type="entry name" value="CENTROMERE PROTEIN E"/>
    <property type="match status" value="1"/>
</dbReference>
<feature type="domain" description="Kinesin motor" evidence="12">
    <location>
        <begin position="1"/>
        <end position="307"/>
    </location>
</feature>
<dbReference type="AlphaFoldDB" id="A0A3B3WH46"/>
<dbReference type="GO" id="GO:0098957">
    <property type="term" value="P:anterograde axonal transport of mitochondrion"/>
    <property type="evidence" value="ECO:0007669"/>
    <property type="project" value="UniProtKB-ARBA"/>
</dbReference>
<keyword evidence="5 10" id="KW-0067">ATP-binding</keyword>
<dbReference type="Pfam" id="PF00225">
    <property type="entry name" value="Kinesin"/>
    <property type="match status" value="1"/>
</dbReference>
<name>A0A3B3WH46_9TELE</name>
<evidence type="ECO:0000256" key="8">
    <source>
        <dbReference type="ARBA" id="ARBA00023212"/>
    </source>
</evidence>
<dbReference type="InterPro" id="IPR001752">
    <property type="entry name" value="Kinesin_motor_dom"/>
</dbReference>
<proteinExistence type="inferred from homology"/>
<evidence type="ECO:0000256" key="4">
    <source>
        <dbReference type="ARBA" id="ARBA00022741"/>
    </source>
</evidence>
<keyword evidence="4 10" id="KW-0547">Nucleotide-binding</keyword>
<comment type="caution">
    <text evidence="9">Lacks conserved residue(s) required for the propagation of feature annotation.</text>
</comment>
<evidence type="ECO:0000256" key="5">
    <source>
        <dbReference type="ARBA" id="ARBA00022840"/>
    </source>
</evidence>
<dbReference type="PROSITE" id="PS00411">
    <property type="entry name" value="KINESIN_MOTOR_1"/>
    <property type="match status" value="1"/>
</dbReference>
<dbReference type="GO" id="GO:0007292">
    <property type="term" value="P:female gamete generation"/>
    <property type="evidence" value="ECO:0007669"/>
    <property type="project" value="UniProtKB-ARBA"/>
</dbReference>
<evidence type="ECO:0000256" key="7">
    <source>
        <dbReference type="ARBA" id="ARBA00023175"/>
    </source>
</evidence>
<accession>A0A3B3WH46</accession>
<feature type="coiled-coil region" evidence="11">
    <location>
        <begin position="369"/>
        <end position="445"/>
    </location>
</feature>
<dbReference type="CDD" id="cd01369">
    <property type="entry name" value="KISc_KHC_KIF5"/>
    <property type="match status" value="1"/>
</dbReference>